<dbReference type="Gene3D" id="3.20.20.190">
    <property type="entry name" value="Phosphatidylinositol (PI) phosphodiesterase"/>
    <property type="match status" value="1"/>
</dbReference>
<dbReference type="InterPro" id="IPR029058">
    <property type="entry name" value="AB_hydrolase_fold"/>
</dbReference>
<sequence>MKQRLLTGIFHVFFYIGLSFAQTAVTPQNALQQYLKKEDDTYRWIIHDTLSLGNETKVYRLLLTSQTWRNIVWTHQLSVIVPKNLKQSAALLFISGGSLDKGQPRWTDKQDALTVNLSSLAEKNGACVALLKQTPNQPLFNGLTEDALISYTFHQFQKEGDYTWPLLFPMVKSAVKAMDAVTEFTEKHTMVPADRFVVSGLSKRGWTTWLTGASDQRVIAIAPMVIDVLNMPVSLDYQIETWKEYSVEIQDYVNLGIPQQAKSEAGATLLQMVDPYSYRQALKMPKMIFMGTNDPYWVVDNIKHYYDSIPGTNLLHYVPNVGHNLGDGQDAFNALNAFFALTLRDEGYPPAEWQINTEGKKVNLALKILPDKLQGIKVWEASSKDADLRNNVWLFSQKNYVGNEAQLHYSFDFPSAGYKAFFVELLYPDPTGSTYGQSSRIFVMDSLGLVESHQHGHLEATLKALAEPHRNKILVAAHRGVHHEVPENSLAAIEAAIKQGVDIVEIDVKVSSDGIPFLMHDQTIDRTTNGKGDAEGFTFQALSRLQLKHRGKQTSYHIPTLEEALQLAKGKIVLDLDLKTDKLDPILHTVAKVKAQREVIFFDSDYKQLAKVKAANSSLKLMPRSHDLKEADKALALFEPSIVHLDESFYTNTVTAHIKNKGANVWMNTLGDLDKMIAQQADLSELDKFLAKGANIIQTDEPEKLLRYLNGKEKR</sequence>
<dbReference type="InterPro" id="IPR017946">
    <property type="entry name" value="PLC-like_Pdiesterase_TIM-brl"/>
</dbReference>
<gene>
    <name evidence="3" type="ORF">ACFFI0_06765</name>
</gene>
<keyword evidence="4" id="KW-1185">Reference proteome</keyword>
<dbReference type="CDD" id="cd08566">
    <property type="entry name" value="GDPD_AtGDE_like"/>
    <property type="match status" value="1"/>
</dbReference>
<evidence type="ECO:0000259" key="2">
    <source>
        <dbReference type="PROSITE" id="PS51704"/>
    </source>
</evidence>
<dbReference type="RefSeq" id="WP_130856104.1">
    <property type="nucleotide sequence ID" value="NZ_JBHLWO010000001.1"/>
</dbReference>
<dbReference type="PANTHER" id="PTHR31497:SF0">
    <property type="entry name" value="AUTOCRINE PROLIFERATION REPRESSOR PROTEIN A"/>
    <property type="match status" value="1"/>
</dbReference>
<dbReference type="SUPFAM" id="SSF53474">
    <property type="entry name" value="alpha/beta-Hydrolases"/>
    <property type="match status" value="1"/>
</dbReference>
<evidence type="ECO:0000313" key="4">
    <source>
        <dbReference type="Proteomes" id="UP001589774"/>
    </source>
</evidence>
<dbReference type="Gene3D" id="3.40.50.1820">
    <property type="entry name" value="alpha/beta hydrolase"/>
    <property type="match status" value="1"/>
</dbReference>
<dbReference type="Pfam" id="PF03009">
    <property type="entry name" value="GDPD"/>
    <property type="match status" value="1"/>
</dbReference>
<protein>
    <submittedName>
        <fullName evidence="3">PhoPQ-activated protein PqaA family protein</fullName>
    </submittedName>
</protein>
<dbReference type="SUPFAM" id="SSF51695">
    <property type="entry name" value="PLC-like phosphodiesterases"/>
    <property type="match status" value="1"/>
</dbReference>
<dbReference type="InterPro" id="IPR009199">
    <property type="entry name" value="PhoPQ-act_pathogen-rel_PqaA"/>
</dbReference>
<organism evidence="3 4">
    <name type="scientific">Olivibacter oleidegradans</name>
    <dbReference type="NCBI Taxonomy" id="760123"/>
    <lineage>
        <taxon>Bacteria</taxon>
        <taxon>Pseudomonadati</taxon>
        <taxon>Bacteroidota</taxon>
        <taxon>Sphingobacteriia</taxon>
        <taxon>Sphingobacteriales</taxon>
        <taxon>Sphingobacteriaceae</taxon>
        <taxon>Olivibacter</taxon>
    </lineage>
</organism>
<accession>A0ABV6HGH9</accession>
<dbReference type="Proteomes" id="UP001589774">
    <property type="component" value="Unassembled WGS sequence"/>
</dbReference>
<name>A0ABV6HGH9_9SPHI</name>
<comment type="caution">
    <text evidence="3">The sequence shown here is derived from an EMBL/GenBank/DDBJ whole genome shotgun (WGS) entry which is preliminary data.</text>
</comment>
<proteinExistence type="predicted"/>
<dbReference type="Pfam" id="PF10142">
    <property type="entry name" value="PhoPQ_related"/>
    <property type="match status" value="1"/>
</dbReference>
<feature type="domain" description="GP-PDE" evidence="2">
    <location>
        <begin position="473"/>
        <end position="709"/>
    </location>
</feature>
<dbReference type="InterPro" id="IPR030395">
    <property type="entry name" value="GP_PDE_dom"/>
</dbReference>
<reference evidence="3 4" key="1">
    <citation type="submission" date="2024-09" db="EMBL/GenBank/DDBJ databases">
        <authorList>
            <person name="Sun Q."/>
            <person name="Mori K."/>
        </authorList>
    </citation>
    <scope>NUCLEOTIDE SEQUENCE [LARGE SCALE GENOMIC DNA]</scope>
    <source>
        <strain evidence="3 4">CCM 7765</strain>
    </source>
</reference>
<dbReference type="PANTHER" id="PTHR31497">
    <property type="entry name" value="AUTOCRINE PROLIFERATION REPRESSOR PROTEIN A"/>
    <property type="match status" value="1"/>
</dbReference>
<feature type="chain" id="PRO_5045179675" evidence="1">
    <location>
        <begin position="22"/>
        <end position="715"/>
    </location>
</feature>
<evidence type="ECO:0000256" key="1">
    <source>
        <dbReference type="SAM" id="SignalP"/>
    </source>
</evidence>
<evidence type="ECO:0000313" key="3">
    <source>
        <dbReference type="EMBL" id="MFC0318003.1"/>
    </source>
</evidence>
<dbReference type="EMBL" id="JBHLWO010000001">
    <property type="protein sequence ID" value="MFC0318003.1"/>
    <property type="molecule type" value="Genomic_DNA"/>
</dbReference>
<dbReference type="PROSITE" id="PS51704">
    <property type="entry name" value="GP_PDE"/>
    <property type="match status" value="1"/>
</dbReference>
<feature type="signal peptide" evidence="1">
    <location>
        <begin position="1"/>
        <end position="21"/>
    </location>
</feature>
<keyword evidence="1" id="KW-0732">Signal</keyword>